<sequence>MRGRAVDAADTQVQRFVGPFEGGFHLKFTCFMPFPCLQSTKRDVGISPKAHRMKDANFDVPFIPLHAAQCPRPPLAFAGYILEDPSAPSVEEVTAVAEGDIEEVEGNEGEEQETFYRPETFLTVRCNETNGFFTESRFKSLGAGIPDGGAENEEDEAIMCVDGAFEAIQTACRRPCVPISMFFESLTLDVKRYVVTTSETYHSVKVGISCAPGYQPISGVSPDATTCLNGTWTLFSVRCEPICDPFHQAMMKSDPKLFGALSLFGEFIQPYVLLGNTEATTPGSRLAVTCNEGFVPIFQSVMDFEFLECVGGTWTERTIECESE</sequence>
<dbReference type="InterPro" id="IPR000436">
    <property type="entry name" value="Sushi_SCR_CCP_dom"/>
</dbReference>
<dbReference type="InterPro" id="IPR035976">
    <property type="entry name" value="Sushi/SCR/CCP_sf"/>
</dbReference>
<keyword evidence="1" id="KW-1015">Disulfide bond</keyword>
<protein>
    <recommendedName>
        <fullName evidence="2">Sushi domain-containing protein</fullName>
    </recommendedName>
</protein>
<name>A0A0G4I495_9ALVE</name>
<organism evidence="3">
    <name type="scientific">Chromera velia CCMP2878</name>
    <dbReference type="NCBI Taxonomy" id="1169474"/>
    <lineage>
        <taxon>Eukaryota</taxon>
        <taxon>Sar</taxon>
        <taxon>Alveolata</taxon>
        <taxon>Colpodellida</taxon>
        <taxon>Chromeraceae</taxon>
        <taxon>Chromera</taxon>
    </lineage>
</organism>
<dbReference type="PhylomeDB" id="A0A0G4I495"/>
<accession>A0A0G4I495</accession>
<feature type="domain" description="Sushi" evidence="2">
    <location>
        <begin position="200"/>
        <end position="239"/>
    </location>
</feature>
<evidence type="ECO:0000256" key="1">
    <source>
        <dbReference type="ARBA" id="ARBA00023157"/>
    </source>
</evidence>
<dbReference type="Pfam" id="PF00084">
    <property type="entry name" value="Sushi"/>
    <property type="match status" value="1"/>
</dbReference>
<dbReference type="VEuPathDB" id="CryptoDB:Cvel_35638"/>
<evidence type="ECO:0000313" key="3">
    <source>
        <dbReference type="EMBL" id="CEM51705.1"/>
    </source>
</evidence>
<dbReference type="EMBL" id="CDMZ01005024">
    <property type="protein sequence ID" value="CEM51705.1"/>
    <property type="molecule type" value="Genomic_DNA"/>
</dbReference>
<reference evidence="3" key="1">
    <citation type="submission" date="2014-11" db="EMBL/GenBank/DDBJ databases">
        <authorList>
            <person name="Otto D Thomas"/>
            <person name="Naeem Raeece"/>
        </authorList>
    </citation>
    <scope>NUCLEOTIDE SEQUENCE</scope>
</reference>
<dbReference type="AlphaFoldDB" id="A0A0G4I495"/>
<gene>
    <name evidence="3" type="ORF">Cvel_35638</name>
</gene>
<dbReference type="SUPFAM" id="SSF57535">
    <property type="entry name" value="Complement control module/SCR domain"/>
    <property type="match status" value="1"/>
</dbReference>
<proteinExistence type="predicted"/>
<evidence type="ECO:0000259" key="2">
    <source>
        <dbReference type="Pfam" id="PF00084"/>
    </source>
</evidence>